<dbReference type="STRING" id="49390.A0A068VK63"/>
<sequence length="106" mass="12651">MENLVVAYHLNGNLYRRKGKNFVKRKRISFDTAHGLEYLHEHCNGKIVLKPGNIHLDDDLEAFFGGYKIVRLQLKFRELWDTLPLNNCMFLLWSYWCINEMGKYLD</sequence>
<organism evidence="1 2">
    <name type="scientific">Coffea canephora</name>
    <name type="common">Robusta coffee</name>
    <dbReference type="NCBI Taxonomy" id="49390"/>
    <lineage>
        <taxon>Eukaryota</taxon>
        <taxon>Viridiplantae</taxon>
        <taxon>Streptophyta</taxon>
        <taxon>Embryophyta</taxon>
        <taxon>Tracheophyta</taxon>
        <taxon>Spermatophyta</taxon>
        <taxon>Magnoliopsida</taxon>
        <taxon>eudicotyledons</taxon>
        <taxon>Gunneridae</taxon>
        <taxon>Pentapetalae</taxon>
        <taxon>asterids</taxon>
        <taxon>lamiids</taxon>
        <taxon>Gentianales</taxon>
        <taxon>Rubiaceae</taxon>
        <taxon>Ixoroideae</taxon>
        <taxon>Gardenieae complex</taxon>
        <taxon>Bertiereae - Coffeeae clade</taxon>
        <taxon>Coffeeae</taxon>
        <taxon>Coffea</taxon>
    </lineage>
</organism>
<dbReference type="PhylomeDB" id="A0A068VK63"/>
<evidence type="ECO:0000313" key="2">
    <source>
        <dbReference type="Proteomes" id="UP000295252"/>
    </source>
</evidence>
<keyword evidence="2" id="KW-1185">Reference proteome</keyword>
<evidence type="ECO:0000313" key="1">
    <source>
        <dbReference type="EMBL" id="CDP21007.1"/>
    </source>
</evidence>
<name>A0A068VK63_COFCA</name>
<proteinExistence type="predicted"/>
<dbReference type="EMBL" id="HG741347">
    <property type="protein sequence ID" value="CDP21007.1"/>
    <property type="molecule type" value="Genomic_DNA"/>
</dbReference>
<dbReference type="Gene3D" id="1.10.510.10">
    <property type="entry name" value="Transferase(Phosphotransferase) domain 1"/>
    <property type="match status" value="1"/>
</dbReference>
<accession>A0A068VK63</accession>
<dbReference type="InterPro" id="IPR011009">
    <property type="entry name" value="Kinase-like_dom_sf"/>
</dbReference>
<gene>
    <name evidence="1" type="ORF">GSCOC_T00003984001</name>
</gene>
<protein>
    <submittedName>
        <fullName evidence="1">DH200=94 genomic scaffold, scaffold_2263</fullName>
    </submittedName>
</protein>
<dbReference type="InParanoid" id="A0A068VK63"/>
<dbReference type="SUPFAM" id="SSF56112">
    <property type="entry name" value="Protein kinase-like (PK-like)"/>
    <property type="match status" value="1"/>
</dbReference>
<dbReference type="Proteomes" id="UP000295252">
    <property type="component" value="Unassembled WGS sequence"/>
</dbReference>
<dbReference type="Gramene" id="CDP21007">
    <property type="protein sequence ID" value="CDP21007"/>
    <property type="gene ID" value="GSCOC_T00003984001"/>
</dbReference>
<reference evidence="2" key="1">
    <citation type="journal article" date="2014" name="Science">
        <title>The coffee genome provides insight into the convergent evolution of caffeine biosynthesis.</title>
        <authorList>
            <person name="Denoeud F."/>
            <person name="Carretero-Paulet L."/>
            <person name="Dereeper A."/>
            <person name="Droc G."/>
            <person name="Guyot R."/>
            <person name="Pietrella M."/>
            <person name="Zheng C."/>
            <person name="Alberti A."/>
            <person name="Anthony F."/>
            <person name="Aprea G."/>
            <person name="Aury J.M."/>
            <person name="Bento P."/>
            <person name="Bernard M."/>
            <person name="Bocs S."/>
            <person name="Campa C."/>
            <person name="Cenci A."/>
            <person name="Combes M.C."/>
            <person name="Crouzillat D."/>
            <person name="Da Silva C."/>
            <person name="Daddiego L."/>
            <person name="De Bellis F."/>
            <person name="Dussert S."/>
            <person name="Garsmeur O."/>
            <person name="Gayraud T."/>
            <person name="Guignon V."/>
            <person name="Jahn K."/>
            <person name="Jamilloux V."/>
            <person name="Joet T."/>
            <person name="Labadie K."/>
            <person name="Lan T."/>
            <person name="Leclercq J."/>
            <person name="Lepelley M."/>
            <person name="Leroy T."/>
            <person name="Li L.T."/>
            <person name="Librado P."/>
            <person name="Lopez L."/>
            <person name="Munoz A."/>
            <person name="Noel B."/>
            <person name="Pallavicini A."/>
            <person name="Perrotta G."/>
            <person name="Poncet V."/>
            <person name="Pot D."/>
            <person name="Priyono X."/>
            <person name="Rigoreau M."/>
            <person name="Rouard M."/>
            <person name="Rozas J."/>
            <person name="Tranchant-Dubreuil C."/>
            <person name="VanBuren R."/>
            <person name="Zhang Q."/>
            <person name="Andrade A.C."/>
            <person name="Argout X."/>
            <person name="Bertrand B."/>
            <person name="de Kochko A."/>
            <person name="Graziosi G."/>
            <person name="Henry R.J."/>
            <person name="Jayarama X."/>
            <person name="Ming R."/>
            <person name="Nagai C."/>
            <person name="Rounsley S."/>
            <person name="Sankoff D."/>
            <person name="Giuliano G."/>
            <person name="Albert V.A."/>
            <person name="Wincker P."/>
            <person name="Lashermes P."/>
        </authorList>
    </citation>
    <scope>NUCLEOTIDE SEQUENCE [LARGE SCALE GENOMIC DNA]</scope>
    <source>
        <strain evidence="2">cv. DH200-94</strain>
    </source>
</reference>
<dbReference type="AlphaFoldDB" id="A0A068VK63"/>